<organism evidence="3 4">
    <name type="scientific">Drosophila busckii</name>
    <name type="common">Fruit fly</name>
    <dbReference type="NCBI Taxonomy" id="30019"/>
    <lineage>
        <taxon>Eukaryota</taxon>
        <taxon>Metazoa</taxon>
        <taxon>Ecdysozoa</taxon>
        <taxon>Arthropoda</taxon>
        <taxon>Hexapoda</taxon>
        <taxon>Insecta</taxon>
        <taxon>Pterygota</taxon>
        <taxon>Neoptera</taxon>
        <taxon>Endopterygota</taxon>
        <taxon>Diptera</taxon>
        <taxon>Brachycera</taxon>
        <taxon>Muscomorpha</taxon>
        <taxon>Ephydroidea</taxon>
        <taxon>Drosophilidae</taxon>
        <taxon>Drosophila</taxon>
    </lineage>
</organism>
<dbReference type="EMBL" id="CP012525">
    <property type="protein sequence ID" value="ALC45014.1"/>
    <property type="molecule type" value="Genomic_DNA"/>
</dbReference>
<dbReference type="AlphaFoldDB" id="A0A0M4EL44"/>
<evidence type="ECO:0000313" key="4">
    <source>
        <dbReference type="Proteomes" id="UP000494163"/>
    </source>
</evidence>
<dbReference type="Proteomes" id="UP000494163">
    <property type="component" value="Chromosome 3L"/>
</dbReference>
<feature type="region of interest" description="Disordered" evidence="1">
    <location>
        <begin position="291"/>
        <end position="321"/>
    </location>
</feature>
<keyword evidence="4" id="KW-1185">Reference proteome</keyword>
<protein>
    <submittedName>
        <fullName evidence="3">CG13699</fullName>
    </submittedName>
</protein>
<dbReference type="OrthoDB" id="8196075at2759"/>
<accession>A0A0M4EL44</accession>
<name>A0A0M4EL44_DROBS</name>
<evidence type="ECO:0000256" key="1">
    <source>
        <dbReference type="SAM" id="MobiDB-lite"/>
    </source>
</evidence>
<evidence type="ECO:0000313" key="3">
    <source>
        <dbReference type="EMBL" id="ALC45014.1"/>
    </source>
</evidence>
<keyword evidence="2" id="KW-0732">Signal</keyword>
<feature type="compositionally biased region" description="Low complexity" evidence="1">
    <location>
        <begin position="312"/>
        <end position="321"/>
    </location>
</feature>
<proteinExistence type="predicted"/>
<feature type="signal peptide" evidence="2">
    <location>
        <begin position="1"/>
        <end position="24"/>
    </location>
</feature>
<sequence>MQQPQSMLWKIAILIIALGSNVLCIRNANENDNAQISVKLKNFFPSEQLQSSAEATARISNGGGGGGFRPSQMLEFTPSDVMSSGVSRYPPSYLEPNYKHQFPSSLNKQQQAMDKQFSFPHEQSSSYELHTTPIVSYLDPYLQHKYAATPTTPSYAQYQREQPTQQGDQTYTVQSSLLVDSQAPAGGQEVYLKRPGYVFDESPNTFYRRPQSSTPATQTLAGAHKISYDSHDYPPPSYAAQQTSNFKPHYGLSMVTAKRPTQPPYNRQDIYEQQQRPLAASSIHGAASNYANNFGNYLQRPRPSYETPQQPPQQYQQPQRPAHNYYDYQIGEIPPQSAAAAQYQQQQFNYRPTPAASPAGGLATLASLFGSTQQYAPQFTNLLLGAATQSQSQSSSSPLGTLLGAFTAQQQPQQHQSHRPPNTQLIRALENIARNDDLQCVPKVLCQMIAGQTLRGQLPGFITSPAITK</sequence>
<gene>
    <name evidence="3" type="ORF">Dbus_chr3Lg2180</name>
</gene>
<feature type="chain" id="PRO_5005793696" evidence="2">
    <location>
        <begin position="25"/>
        <end position="469"/>
    </location>
</feature>
<evidence type="ECO:0000256" key="2">
    <source>
        <dbReference type="SAM" id="SignalP"/>
    </source>
</evidence>
<reference evidence="3 4" key="1">
    <citation type="submission" date="2015-08" db="EMBL/GenBank/DDBJ databases">
        <title>Ancestral chromatin configuration constrains chromatin evolution on differentiating sex chromosomes in Drosophila.</title>
        <authorList>
            <person name="Zhou Q."/>
            <person name="Bachtrog D."/>
        </authorList>
    </citation>
    <scope>NUCLEOTIDE SEQUENCE [LARGE SCALE GENOMIC DNA]</scope>
    <source>
        <tissue evidence="3">Whole larvae</tissue>
    </source>
</reference>